<evidence type="ECO:0000256" key="4">
    <source>
        <dbReference type="ARBA" id="ARBA00023242"/>
    </source>
</evidence>
<dbReference type="PANTHER" id="PTHR17598:SF13">
    <property type="entry name" value="DNA POLYMERASE DELTA SUBUNIT 3"/>
    <property type="match status" value="1"/>
</dbReference>
<proteinExistence type="predicted"/>
<dbReference type="HOGENOM" id="CLU_047571_0_0_1"/>
<dbReference type="GO" id="GO:0003887">
    <property type="term" value="F:DNA-directed DNA polymerase activity"/>
    <property type="evidence" value="ECO:0007669"/>
    <property type="project" value="TreeGrafter"/>
</dbReference>
<feature type="compositionally biased region" description="Polar residues" evidence="5">
    <location>
        <begin position="488"/>
        <end position="499"/>
    </location>
</feature>
<dbReference type="GO" id="GO:0006297">
    <property type="term" value="P:nucleotide-excision repair, DNA gap filling"/>
    <property type="evidence" value="ECO:0007669"/>
    <property type="project" value="TreeGrafter"/>
</dbReference>
<evidence type="ECO:0000256" key="2">
    <source>
        <dbReference type="ARBA" id="ARBA00017589"/>
    </source>
</evidence>
<gene>
    <name evidence="7" type="primary">109536767</name>
    <name evidence="6" type="ORF">YQE_05676</name>
</gene>
<feature type="compositionally biased region" description="Acidic residues" evidence="5">
    <location>
        <begin position="369"/>
        <end position="395"/>
    </location>
</feature>
<dbReference type="GO" id="GO:0006271">
    <property type="term" value="P:DNA strand elongation involved in DNA replication"/>
    <property type="evidence" value="ECO:0007669"/>
    <property type="project" value="TreeGrafter"/>
</dbReference>
<organism evidence="6">
    <name type="scientific">Dendroctonus ponderosae</name>
    <name type="common">Mountain pine beetle</name>
    <dbReference type="NCBI Taxonomy" id="77166"/>
    <lineage>
        <taxon>Eukaryota</taxon>
        <taxon>Metazoa</taxon>
        <taxon>Ecdysozoa</taxon>
        <taxon>Arthropoda</taxon>
        <taxon>Hexapoda</taxon>
        <taxon>Insecta</taxon>
        <taxon>Pterygota</taxon>
        <taxon>Neoptera</taxon>
        <taxon>Endopterygota</taxon>
        <taxon>Coleoptera</taxon>
        <taxon>Polyphaga</taxon>
        <taxon>Cucujiformia</taxon>
        <taxon>Curculionidae</taxon>
        <taxon>Scolytinae</taxon>
        <taxon>Dendroctonus</taxon>
    </lineage>
</organism>
<dbReference type="Proteomes" id="UP000019118">
    <property type="component" value="Unassembled WGS sequence"/>
</dbReference>
<sequence>MAVNTEHCEKLEELVKDKNNIVTVPFYAATANIPWDESQKALEKFFEANRNSGKIHATYVLNGIRKDNGNVSVVQIKDEALKQQEKLYVNAPASVIFSIQKTNDIDFNIISSVQPKSDAFSHEFKSGLVIGKNCVKRKLLKKVLPPLPTATIKGKSTVFMKQNGSDKKANNCDIKVGKSEATSADNKSNGKSSMFMKQNSSAKKANNIDIKVEKSEVTPEHNKTQANSKGSITSLFNKAAQANAAKQKATEPKALQRNDGLLNSVTKQATKEIAPETVKPEELKVDVGECNSNKTIKTEHGKVLKKSDLFDSDTDEEIFKDLEIHDSKPVKSEVKPGPKKTSTYQKNKKRPSTSCNDKSAKKRRRIIVEESESDDMFASDQSENEMESVNDEPEPEKDVKPILPKNKRRKSVKKTYEDDEGFIVTQTEYVYETASEDENDPNNKIPRPEEKPLKNKTEEKVVNKSEKEISPNKAAKGKKSTKKIPAANQSTLTSFFKRK</sequence>
<reference evidence="6 8" key="1">
    <citation type="journal article" date="2013" name="Genome Biol.">
        <title>Draft genome of the mountain pine beetle, Dendroctonus ponderosae Hopkins, a major forest pest.</title>
        <authorList>
            <person name="Keeling C.I."/>
            <person name="Yuen M.M."/>
            <person name="Liao N.Y."/>
            <person name="Docking T.R."/>
            <person name="Chan S.K."/>
            <person name="Taylor G.A."/>
            <person name="Palmquist D.L."/>
            <person name="Jackman S.D."/>
            <person name="Nguyen A."/>
            <person name="Li M."/>
            <person name="Henderson H."/>
            <person name="Janes J.K."/>
            <person name="Zhao Y."/>
            <person name="Pandoh P."/>
            <person name="Moore R."/>
            <person name="Sperling F.A."/>
            <person name="Huber D.P."/>
            <person name="Birol I."/>
            <person name="Jones S.J."/>
            <person name="Bohlmann J."/>
        </authorList>
    </citation>
    <scope>NUCLEOTIDE SEQUENCE</scope>
</reference>
<name>N6TC19_DENPD</name>
<feature type="region of interest" description="Disordered" evidence="5">
    <location>
        <begin position="431"/>
        <end position="499"/>
    </location>
</feature>
<feature type="region of interest" description="Disordered" evidence="5">
    <location>
        <begin position="179"/>
        <end position="204"/>
    </location>
</feature>
<dbReference type="KEGG" id="dpa:109536767"/>
<evidence type="ECO:0000256" key="1">
    <source>
        <dbReference type="ARBA" id="ARBA00004123"/>
    </source>
</evidence>
<dbReference type="PANTHER" id="PTHR17598">
    <property type="entry name" value="DNA POLYMERASE DELTA SUBUNIT 3"/>
    <property type="match status" value="1"/>
</dbReference>
<dbReference type="EnsemblMetazoa" id="XM_019903124.1">
    <property type="protein sequence ID" value="XP_019758683.1"/>
    <property type="gene ID" value="LOC109536767"/>
</dbReference>
<evidence type="ECO:0000313" key="8">
    <source>
        <dbReference type="Proteomes" id="UP000019118"/>
    </source>
</evidence>
<dbReference type="InterPro" id="IPR041913">
    <property type="entry name" value="POLD3_sf"/>
</dbReference>
<dbReference type="Pfam" id="PF09507">
    <property type="entry name" value="CDC27"/>
    <property type="match status" value="1"/>
</dbReference>
<feature type="compositionally biased region" description="Polar residues" evidence="5">
    <location>
        <begin position="180"/>
        <end position="204"/>
    </location>
</feature>
<evidence type="ECO:0000313" key="7">
    <source>
        <dbReference type="EnsemblMetazoa" id="XP_019758683.1"/>
    </source>
</evidence>
<feature type="compositionally biased region" description="Basic and acidic residues" evidence="5">
    <location>
        <begin position="320"/>
        <end position="336"/>
    </location>
</feature>
<dbReference type="InterPro" id="IPR019038">
    <property type="entry name" value="POLD3"/>
</dbReference>
<accession>N6TC19</accession>
<keyword evidence="3" id="KW-0235">DNA replication</keyword>
<evidence type="ECO:0000256" key="3">
    <source>
        <dbReference type="ARBA" id="ARBA00022705"/>
    </source>
</evidence>
<dbReference type="OMA" id="AKCLLMY"/>
<feature type="region of interest" description="Disordered" evidence="5">
    <location>
        <begin position="320"/>
        <end position="415"/>
    </location>
</feature>
<feature type="compositionally biased region" description="Basic and acidic residues" evidence="5">
    <location>
        <begin position="446"/>
        <end position="470"/>
    </location>
</feature>
<dbReference type="GO" id="GO:1904161">
    <property type="term" value="P:DNA synthesis involved in UV-damage excision repair"/>
    <property type="evidence" value="ECO:0007669"/>
    <property type="project" value="TreeGrafter"/>
</dbReference>
<dbReference type="Gene3D" id="3.90.1030.20">
    <property type="entry name" value="DNA polymerase delta, p66 (Cdc27) subunit, wHTH domain"/>
    <property type="match status" value="1"/>
</dbReference>
<evidence type="ECO:0000313" key="6">
    <source>
        <dbReference type="EMBL" id="ENN77849.1"/>
    </source>
</evidence>
<dbReference type="OrthoDB" id="514823at2759"/>
<comment type="subcellular location">
    <subcellularLocation>
        <location evidence="1">Nucleus</location>
    </subcellularLocation>
</comment>
<dbReference type="GO" id="GO:0043625">
    <property type="term" value="C:delta DNA polymerase complex"/>
    <property type="evidence" value="ECO:0007669"/>
    <property type="project" value="InterPro"/>
</dbReference>
<keyword evidence="8" id="KW-1185">Reference proteome</keyword>
<reference evidence="7" key="2">
    <citation type="submission" date="2024-08" db="UniProtKB">
        <authorList>
            <consortium name="EnsemblMetazoa"/>
        </authorList>
    </citation>
    <scope>IDENTIFICATION</scope>
</reference>
<protein>
    <recommendedName>
        <fullName evidence="2">DNA polymerase delta subunit 3</fullName>
    </recommendedName>
</protein>
<feature type="non-terminal residue" evidence="6">
    <location>
        <position position="1"/>
    </location>
</feature>
<dbReference type="AlphaFoldDB" id="N6TC19"/>
<dbReference type="EMBL" id="KB740930">
    <property type="protein sequence ID" value="ENN77849.1"/>
    <property type="molecule type" value="Genomic_DNA"/>
</dbReference>
<evidence type="ECO:0000256" key="5">
    <source>
        <dbReference type="SAM" id="MobiDB-lite"/>
    </source>
</evidence>
<keyword evidence="4" id="KW-0539">Nucleus</keyword>